<feature type="region of interest" description="Disordered" evidence="2">
    <location>
        <begin position="268"/>
        <end position="288"/>
    </location>
</feature>
<sequence length="288" mass="32236">MLVSPPKPTWFPAALSLTLFAQPTPLQPAMKYVESSDLGRLSAKLTFATVDSQVACGIDLFTTKPAASDRRLLRTIESQYDVKPGDDDEAAVEFVDSRMYGMSIGSLGAETTTSPQLLSPPSSLDRQRRSSSSLPFSPFGPLDQGSSRKQYAYLISVLNASDPDRDFSSLSPDNFTRESSLSKVIHGFNNILVGLGSTTPSGMWDILDKHIDFKDCKMYSLDLPPNFLQDDPGVTWCKMWFFFNKRRKRVVFIHLRTSRLYSPELKPDQNEDYDLENDDVPVLGELEE</sequence>
<dbReference type="GeneID" id="36517630"/>
<dbReference type="InterPro" id="IPR015257">
    <property type="entry name" value="Maf1"/>
</dbReference>
<organism evidence="3 4">
    <name type="scientific">Wickerhamiella sorbophila</name>
    <dbReference type="NCBI Taxonomy" id="45607"/>
    <lineage>
        <taxon>Eukaryota</taxon>
        <taxon>Fungi</taxon>
        <taxon>Dikarya</taxon>
        <taxon>Ascomycota</taxon>
        <taxon>Saccharomycotina</taxon>
        <taxon>Dipodascomycetes</taxon>
        <taxon>Dipodascales</taxon>
        <taxon>Trichomonascaceae</taxon>
        <taxon>Wickerhamiella</taxon>
    </lineage>
</organism>
<proteinExistence type="inferred from homology"/>
<dbReference type="InterPro" id="IPR038564">
    <property type="entry name" value="Maf1_sf"/>
</dbReference>
<gene>
    <name evidence="3" type="ORF">B9G98_03882</name>
</gene>
<keyword evidence="1" id="KW-0678">Repressor</keyword>
<dbReference type="PIRSF" id="PIRSF037240">
    <property type="entry name" value="RNA_polIII_Trep_MAF1"/>
    <property type="match status" value="1"/>
</dbReference>
<evidence type="ECO:0000313" key="3">
    <source>
        <dbReference type="EMBL" id="PRT56262.1"/>
    </source>
</evidence>
<dbReference type="AlphaFoldDB" id="A0A2T0FMP4"/>
<dbReference type="Proteomes" id="UP000238350">
    <property type="component" value="Unassembled WGS sequence"/>
</dbReference>
<dbReference type="GO" id="GO:0000994">
    <property type="term" value="F:RNA polymerase III core binding"/>
    <property type="evidence" value="ECO:0007669"/>
    <property type="project" value="TreeGrafter"/>
</dbReference>
<comment type="similarity">
    <text evidence="1">Belongs to the MAF1 family.</text>
</comment>
<feature type="compositionally biased region" description="Low complexity" evidence="2">
    <location>
        <begin position="114"/>
        <end position="142"/>
    </location>
</feature>
<evidence type="ECO:0000256" key="1">
    <source>
        <dbReference type="PIRNR" id="PIRNR037240"/>
    </source>
</evidence>
<reference evidence="3 4" key="1">
    <citation type="submission" date="2017-04" db="EMBL/GenBank/DDBJ databases">
        <title>Genome sequencing of [Candida] sorbophila.</title>
        <authorList>
            <person name="Ahn J.O."/>
        </authorList>
    </citation>
    <scope>NUCLEOTIDE SEQUENCE [LARGE SCALE GENOMIC DNA]</scope>
    <source>
        <strain evidence="3 4">DS02</strain>
    </source>
</reference>
<comment type="function">
    <text evidence="1">Mediator of diverse signals that repress RNA polymerase III transcription. Inhibits the de novo assembly of TFIIIB onto DNA.</text>
</comment>
<dbReference type="RefSeq" id="XP_024666207.1">
    <property type="nucleotide sequence ID" value="XM_024810439.1"/>
</dbReference>
<comment type="subcellular location">
    <subcellularLocation>
        <location evidence="1">Nucleus</location>
    </subcellularLocation>
</comment>
<dbReference type="GO" id="GO:0016480">
    <property type="term" value="P:negative regulation of transcription by RNA polymerase III"/>
    <property type="evidence" value="ECO:0007669"/>
    <property type="project" value="UniProtKB-UniRule"/>
</dbReference>
<feature type="region of interest" description="Disordered" evidence="2">
    <location>
        <begin position="108"/>
        <end position="143"/>
    </location>
</feature>
<dbReference type="PANTHER" id="PTHR22504">
    <property type="entry name" value="REPRESSOR OF RNA POLYMERASE III TRANSCRIPTION MAF1"/>
    <property type="match status" value="1"/>
</dbReference>
<dbReference type="GO" id="GO:0005634">
    <property type="term" value="C:nucleus"/>
    <property type="evidence" value="ECO:0007669"/>
    <property type="project" value="UniProtKB-SubCell"/>
</dbReference>
<accession>A0A2T0FMP4</accession>
<protein>
    <recommendedName>
        <fullName evidence="1">Repressor of RNA polymerase III transcription MAF1</fullName>
    </recommendedName>
</protein>
<dbReference type="PANTHER" id="PTHR22504:SF0">
    <property type="entry name" value="REPRESSOR OF RNA POLYMERASE III TRANSCRIPTION MAF1 HOMOLOG"/>
    <property type="match status" value="1"/>
</dbReference>
<dbReference type="EMBL" id="NDIQ01000022">
    <property type="protein sequence ID" value="PRT56262.1"/>
    <property type="molecule type" value="Genomic_DNA"/>
</dbReference>
<feature type="compositionally biased region" description="Acidic residues" evidence="2">
    <location>
        <begin position="270"/>
        <end position="288"/>
    </location>
</feature>
<keyword evidence="1" id="KW-0805">Transcription regulation</keyword>
<comment type="caution">
    <text evidence="3">The sequence shown here is derived from an EMBL/GenBank/DDBJ whole genome shotgun (WGS) entry which is preliminary data.</text>
</comment>
<name>A0A2T0FMP4_9ASCO</name>
<dbReference type="OrthoDB" id="277029at2759"/>
<keyword evidence="1" id="KW-0539">Nucleus</keyword>
<keyword evidence="4" id="KW-1185">Reference proteome</keyword>
<dbReference type="Pfam" id="PF09174">
    <property type="entry name" value="Maf1"/>
    <property type="match status" value="1"/>
</dbReference>
<dbReference type="STRING" id="45607.A0A2T0FMP4"/>
<evidence type="ECO:0000313" key="4">
    <source>
        <dbReference type="Proteomes" id="UP000238350"/>
    </source>
</evidence>
<evidence type="ECO:0000256" key="2">
    <source>
        <dbReference type="SAM" id="MobiDB-lite"/>
    </source>
</evidence>
<dbReference type="Gene3D" id="3.40.1000.50">
    <property type="entry name" value="Repressor of RNA polymerase III transcription Maf1"/>
    <property type="match status" value="1"/>
</dbReference>
<keyword evidence="1" id="KW-0804">Transcription</keyword>